<dbReference type="Proteomes" id="UP000652761">
    <property type="component" value="Unassembled WGS sequence"/>
</dbReference>
<dbReference type="AlphaFoldDB" id="A0A843W7C8"/>
<evidence type="ECO:0000313" key="3">
    <source>
        <dbReference type="Proteomes" id="UP000652761"/>
    </source>
</evidence>
<organism evidence="2 3">
    <name type="scientific">Colocasia esculenta</name>
    <name type="common">Wild taro</name>
    <name type="synonym">Arum esculentum</name>
    <dbReference type="NCBI Taxonomy" id="4460"/>
    <lineage>
        <taxon>Eukaryota</taxon>
        <taxon>Viridiplantae</taxon>
        <taxon>Streptophyta</taxon>
        <taxon>Embryophyta</taxon>
        <taxon>Tracheophyta</taxon>
        <taxon>Spermatophyta</taxon>
        <taxon>Magnoliopsida</taxon>
        <taxon>Liliopsida</taxon>
        <taxon>Araceae</taxon>
        <taxon>Aroideae</taxon>
        <taxon>Colocasieae</taxon>
        <taxon>Colocasia</taxon>
    </lineage>
</organism>
<comment type="caution">
    <text evidence="2">The sequence shown here is derived from an EMBL/GenBank/DDBJ whole genome shotgun (WGS) entry which is preliminary data.</text>
</comment>
<dbReference type="EMBL" id="NMUH01002573">
    <property type="protein sequence ID" value="MQM00825.1"/>
    <property type="molecule type" value="Genomic_DNA"/>
</dbReference>
<protein>
    <submittedName>
        <fullName evidence="2">Uncharacterized protein</fullName>
    </submittedName>
</protein>
<gene>
    <name evidence="2" type="ORF">Taro_033573</name>
</gene>
<sequence length="81" mass="9336">MHEKENTAYPPNKEVRGRKQEKQKEHNRKQALSSVPYASREMENKKIFEEPVPSLMKPPLLGILSMPYGLRTCKGYPEPAP</sequence>
<accession>A0A843W7C8</accession>
<evidence type="ECO:0000256" key="1">
    <source>
        <dbReference type="SAM" id="MobiDB-lite"/>
    </source>
</evidence>
<reference evidence="2" key="1">
    <citation type="submission" date="2017-07" db="EMBL/GenBank/DDBJ databases">
        <title>Taro Niue Genome Assembly and Annotation.</title>
        <authorList>
            <person name="Atibalentja N."/>
            <person name="Keating K."/>
            <person name="Fields C.J."/>
        </authorList>
    </citation>
    <scope>NUCLEOTIDE SEQUENCE</scope>
    <source>
        <strain evidence="2">Niue_2</strain>
        <tissue evidence="2">Leaf</tissue>
    </source>
</reference>
<evidence type="ECO:0000313" key="2">
    <source>
        <dbReference type="EMBL" id="MQM00825.1"/>
    </source>
</evidence>
<proteinExistence type="predicted"/>
<feature type="region of interest" description="Disordered" evidence="1">
    <location>
        <begin position="1"/>
        <end position="40"/>
    </location>
</feature>
<name>A0A843W7C8_COLES</name>
<keyword evidence="3" id="KW-1185">Reference proteome</keyword>
<feature type="compositionally biased region" description="Basic and acidic residues" evidence="1">
    <location>
        <begin position="13"/>
        <end position="24"/>
    </location>
</feature>